<dbReference type="EMBL" id="KZ503487">
    <property type="protein sequence ID" value="PKU63481.1"/>
    <property type="molecule type" value="Genomic_DNA"/>
</dbReference>
<proteinExistence type="predicted"/>
<feature type="compositionally biased region" description="Polar residues" evidence="2">
    <location>
        <begin position="482"/>
        <end position="500"/>
    </location>
</feature>
<feature type="compositionally biased region" description="Acidic residues" evidence="2">
    <location>
        <begin position="313"/>
        <end position="327"/>
    </location>
</feature>
<evidence type="ECO:0000313" key="4">
    <source>
        <dbReference type="Proteomes" id="UP000233837"/>
    </source>
</evidence>
<accession>A0A2I0VJA3</accession>
<feature type="compositionally biased region" description="Basic residues" evidence="2">
    <location>
        <begin position="369"/>
        <end position="384"/>
    </location>
</feature>
<gene>
    <name evidence="3" type="ORF">MA16_Dca019290</name>
</gene>
<feature type="region of interest" description="Disordered" evidence="2">
    <location>
        <begin position="80"/>
        <end position="184"/>
    </location>
</feature>
<protein>
    <submittedName>
        <fullName evidence="3">Uncharacterized protein</fullName>
    </submittedName>
</protein>
<reference evidence="3 4" key="2">
    <citation type="journal article" date="2017" name="Nature">
        <title>The Apostasia genome and the evolution of orchids.</title>
        <authorList>
            <person name="Zhang G.Q."/>
            <person name="Liu K.W."/>
            <person name="Li Z."/>
            <person name="Lohaus R."/>
            <person name="Hsiao Y.Y."/>
            <person name="Niu S.C."/>
            <person name="Wang J.Y."/>
            <person name="Lin Y.C."/>
            <person name="Xu Q."/>
            <person name="Chen L.J."/>
            <person name="Yoshida K."/>
            <person name="Fujiwara S."/>
            <person name="Wang Z.W."/>
            <person name="Zhang Y.Q."/>
            <person name="Mitsuda N."/>
            <person name="Wang M."/>
            <person name="Liu G.H."/>
            <person name="Pecoraro L."/>
            <person name="Huang H.X."/>
            <person name="Xiao X.J."/>
            <person name="Lin M."/>
            <person name="Wu X.Y."/>
            <person name="Wu W.L."/>
            <person name="Chen Y.Y."/>
            <person name="Chang S.B."/>
            <person name="Sakamoto S."/>
            <person name="Ohme-Takagi M."/>
            <person name="Yagi M."/>
            <person name="Zeng S.J."/>
            <person name="Shen C.Y."/>
            <person name="Yeh C.M."/>
            <person name="Luo Y.B."/>
            <person name="Tsai W.C."/>
            <person name="Van de Peer Y."/>
            <person name="Liu Z.J."/>
        </authorList>
    </citation>
    <scope>NUCLEOTIDE SEQUENCE [LARGE SCALE GENOMIC DNA]</scope>
    <source>
        <tissue evidence="3">The whole plant</tissue>
    </source>
</reference>
<reference evidence="3 4" key="1">
    <citation type="journal article" date="2016" name="Sci. Rep.">
        <title>The Dendrobium catenatum Lindl. genome sequence provides insights into polysaccharide synthase, floral development and adaptive evolution.</title>
        <authorList>
            <person name="Zhang G.Q."/>
            <person name="Xu Q."/>
            <person name="Bian C."/>
            <person name="Tsai W.C."/>
            <person name="Yeh C.M."/>
            <person name="Liu K.W."/>
            <person name="Yoshida K."/>
            <person name="Zhang L.S."/>
            <person name="Chang S.B."/>
            <person name="Chen F."/>
            <person name="Shi Y."/>
            <person name="Su Y.Y."/>
            <person name="Zhang Y.Q."/>
            <person name="Chen L.J."/>
            <person name="Yin Y."/>
            <person name="Lin M."/>
            <person name="Huang H."/>
            <person name="Deng H."/>
            <person name="Wang Z.W."/>
            <person name="Zhu S.L."/>
            <person name="Zhao X."/>
            <person name="Deng C."/>
            <person name="Niu S.C."/>
            <person name="Huang J."/>
            <person name="Wang M."/>
            <person name="Liu G.H."/>
            <person name="Yang H.J."/>
            <person name="Xiao X.J."/>
            <person name="Hsiao Y.Y."/>
            <person name="Wu W.L."/>
            <person name="Chen Y.Y."/>
            <person name="Mitsuda N."/>
            <person name="Ohme-Takagi M."/>
            <person name="Luo Y.B."/>
            <person name="Van de Peer Y."/>
            <person name="Liu Z.J."/>
        </authorList>
    </citation>
    <scope>NUCLEOTIDE SEQUENCE [LARGE SCALE GENOMIC DNA]</scope>
    <source>
        <tissue evidence="3">The whole plant</tissue>
    </source>
</reference>
<evidence type="ECO:0000256" key="1">
    <source>
        <dbReference type="SAM" id="Coils"/>
    </source>
</evidence>
<feature type="region of interest" description="Disordered" evidence="2">
    <location>
        <begin position="354"/>
        <end position="387"/>
    </location>
</feature>
<keyword evidence="1" id="KW-0175">Coiled coil</keyword>
<feature type="compositionally biased region" description="Basic and acidic residues" evidence="2">
    <location>
        <begin position="98"/>
        <end position="120"/>
    </location>
</feature>
<feature type="compositionally biased region" description="Acidic residues" evidence="2">
    <location>
        <begin position="469"/>
        <end position="481"/>
    </location>
</feature>
<feature type="compositionally biased region" description="Polar residues" evidence="2">
    <location>
        <begin position="520"/>
        <end position="534"/>
    </location>
</feature>
<feature type="coiled-coil region" evidence="1">
    <location>
        <begin position="223"/>
        <end position="258"/>
    </location>
</feature>
<dbReference type="AlphaFoldDB" id="A0A2I0VJA3"/>
<name>A0A2I0VJA3_9ASPA</name>
<feature type="region of interest" description="Disordered" evidence="2">
    <location>
        <begin position="469"/>
        <end position="534"/>
    </location>
</feature>
<keyword evidence="4" id="KW-1185">Reference proteome</keyword>
<organism evidence="3 4">
    <name type="scientific">Dendrobium catenatum</name>
    <dbReference type="NCBI Taxonomy" id="906689"/>
    <lineage>
        <taxon>Eukaryota</taxon>
        <taxon>Viridiplantae</taxon>
        <taxon>Streptophyta</taxon>
        <taxon>Embryophyta</taxon>
        <taxon>Tracheophyta</taxon>
        <taxon>Spermatophyta</taxon>
        <taxon>Magnoliopsida</taxon>
        <taxon>Liliopsida</taxon>
        <taxon>Asparagales</taxon>
        <taxon>Orchidaceae</taxon>
        <taxon>Epidendroideae</taxon>
        <taxon>Malaxideae</taxon>
        <taxon>Dendrobiinae</taxon>
        <taxon>Dendrobium</taxon>
    </lineage>
</organism>
<evidence type="ECO:0000256" key="2">
    <source>
        <dbReference type="SAM" id="MobiDB-lite"/>
    </source>
</evidence>
<dbReference type="Proteomes" id="UP000233837">
    <property type="component" value="Unassembled WGS sequence"/>
</dbReference>
<evidence type="ECO:0000313" key="3">
    <source>
        <dbReference type="EMBL" id="PKU63481.1"/>
    </source>
</evidence>
<sequence>MLRPPHLEEGLQGGKGERLTLYAELRAQHQQLPVHPSNLPAQESEANIPTRNGFVNLKWVKRNSSTSELKKSFWDQRPEAPIPLRKKEPESLSAQVPVERKTSLEAKPRRNEKDRRERGTDLGVTSGEASRRSAPVYKQRQKWSPKRTHNDIPPGGRHLGESSKGSRRPPSPPKEETNFDHSPLIEEVLVPNQEPEIQWRRRSEIRVLEENIDDQNIEEKEYLEGDENIKENMEENINKFLEENLEKEMQEINNTLDMEVVYMVRHTNANEEAYYDDGEDDDDQQPPIRQVYQHRREAGSTTGRGGHSQAEEKGEEAEENPFADENLEGVPGVKWKSLIEPMINLKALPVVRSSTSKQFSNKVGSSKIEKKKSSKKKTKLKKPKEKMTATQRVIDSLDEYYQTVRRPIKLADFMAELKIDVAEEDDENSLPREVCRVISVAPSAWTKEEYAEKIPSESGMMVLPMDYSSEEDLYFPEEDGSDPTSPNMAGSLVAPSTQQAIRKAAVEEPPSQQPEDEELSNPSSPDLMNSSDSD</sequence>
<feature type="region of interest" description="Disordered" evidence="2">
    <location>
        <begin position="295"/>
        <end position="328"/>
    </location>
</feature>